<proteinExistence type="predicted"/>
<protein>
    <submittedName>
        <fullName evidence="1">Uncharacterized protein</fullName>
    </submittedName>
</protein>
<name>A0A9X0ZVP7_NEIEL</name>
<reference evidence="1" key="1">
    <citation type="submission" date="2021-04" db="EMBL/GenBank/DDBJ databases">
        <title>Genomic characterization of endocarditis-associated Neisseria elongata subsp. nitroreducens.</title>
        <authorList>
            <person name="Schorner M."/>
            <person name="Passarelli-Araujo H."/>
            <person name="Scheffer M."/>
            <person name="Barazzetti F."/>
            <person name="Martins J."/>
            <person name="Machado H."/>
            <person name="Palmeiro J."/>
            <person name="Bazzo M."/>
        </authorList>
    </citation>
    <scope>NUCLEOTIDE SEQUENCE</scope>
    <source>
        <strain evidence="1">Nel_M001</strain>
    </source>
</reference>
<evidence type="ECO:0000313" key="2">
    <source>
        <dbReference type="Proteomes" id="UP000708805"/>
    </source>
</evidence>
<dbReference type="EMBL" id="JAGJWT010000002">
    <property type="protein sequence ID" value="MBS9339802.1"/>
    <property type="molecule type" value="Genomic_DNA"/>
</dbReference>
<gene>
    <name evidence="1" type="ORF">J8641_02980</name>
</gene>
<sequence>MKHNEKYHLWLGHYDSIEEYDKYIDIDGTTQTSQLAIDLGFPYRDKELDEVYGLTCLQPDFRYSFPLSELFFDMPVLEKDIESIGDIYRRYSDKPPNTYIFLFNGRLQFQSGGVFGKYFYIGLFDGDKSFDAGLL</sequence>
<organism evidence="1 2">
    <name type="scientific">Neisseria elongata subsp. nitroreducens</name>
    <dbReference type="NCBI Taxonomy" id="90367"/>
    <lineage>
        <taxon>Bacteria</taxon>
        <taxon>Pseudomonadati</taxon>
        <taxon>Pseudomonadota</taxon>
        <taxon>Betaproteobacteria</taxon>
        <taxon>Neisseriales</taxon>
        <taxon>Neisseriaceae</taxon>
        <taxon>Neisseria</taxon>
    </lineage>
</organism>
<accession>A0A9X0ZVP7</accession>
<comment type="caution">
    <text evidence="1">The sequence shown here is derived from an EMBL/GenBank/DDBJ whole genome shotgun (WGS) entry which is preliminary data.</text>
</comment>
<dbReference type="AlphaFoldDB" id="A0A9X0ZVP7"/>
<dbReference type="Proteomes" id="UP000708805">
    <property type="component" value="Unassembled WGS sequence"/>
</dbReference>
<evidence type="ECO:0000313" key="1">
    <source>
        <dbReference type="EMBL" id="MBS9339802.1"/>
    </source>
</evidence>
<dbReference type="RefSeq" id="WP_214037310.1">
    <property type="nucleotide sequence ID" value="NZ_JAGJWT010000002.1"/>
</dbReference>